<dbReference type="SUPFAM" id="SSF54690">
    <property type="entry name" value="Molybdopterin synthase subunit MoaE"/>
    <property type="match status" value="1"/>
</dbReference>
<dbReference type="GO" id="GO:0006777">
    <property type="term" value="P:Mo-molybdopterin cofactor biosynthetic process"/>
    <property type="evidence" value="ECO:0007669"/>
    <property type="project" value="UniProtKB-KW"/>
</dbReference>
<reference evidence="5" key="1">
    <citation type="submission" date="2015-06" db="EMBL/GenBank/DDBJ databases">
        <title>Expansion of signal transduction pathways in fungi by whole-genome duplication.</title>
        <authorList>
            <consortium name="DOE Joint Genome Institute"/>
            <person name="Corrochano L.M."/>
            <person name="Kuo A."/>
            <person name="Marcet-Houben M."/>
            <person name="Polaino S."/>
            <person name="Salamov A."/>
            <person name="Villalobos J.M."/>
            <person name="Alvarez M.I."/>
            <person name="Avalos J."/>
            <person name="Benito E.P."/>
            <person name="Benoit I."/>
            <person name="Burger G."/>
            <person name="Camino L.P."/>
            <person name="Canovas D."/>
            <person name="Cerda-Olmedo E."/>
            <person name="Cheng J.-F."/>
            <person name="Dominguez A."/>
            <person name="Elias M."/>
            <person name="Eslava A.P."/>
            <person name="Glaser F."/>
            <person name="Grimwood J."/>
            <person name="Gutierrez G."/>
            <person name="Heitman J."/>
            <person name="Henrissat B."/>
            <person name="Iturriaga E.A."/>
            <person name="Lang B.F."/>
            <person name="Lavin J.L."/>
            <person name="Lee S."/>
            <person name="Li W."/>
            <person name="Lindquist E."/>
            <person name="Lopez-Garcia S."/>
            <person name="Luque E.M."/>
            <person name="Marcos A.T."/>
            <person name="Martin J."/>
            <person name="McCluskey K."/>
            <person name="Medina H.R."/>
            <person name="Miralles-Duran A."/>
            <person name="Miyazaki A."/>
            <person name="Munoz-Torres E."/>
            <person name="Oguiza J.A."/>
            <person name="Ohm R."/>
            <person name="Olmedo M."/>
            <person name="Orejas M."/>
            <person name="Ortiz-Castellanos L."/>
            <person name="Pisabarro A.G."/>
            <person name="Rodriguez-Romero J."/>
            <person name="Ruiz-Herrera J."/>
            <person name="Ruiz-Vazquez R."/>
            <person name="Sanz C."/>
            <person name="Schackwitz W."/>
            <person name="Schmutz J."/>
            <person name="Shahriari M."/>
            <person name="Shelest E."/>
            <person name="Silva-Franco F."/>
            <person name="Soanes D."/>
            <person name="Syed K."/>
            <person name="Tagua V.G."/>
            <person name="Talbot N.J."/>
            <person name="Thon M."/>
            <person name="De vries R.P."/>
            <person name="Wiebenga A."/>
            <person name="Yadav J.S."/>
            <person name="Braun E.L."/>
            <person name="Baker S."/>
            <person name="Garre V."/>
            <person name="Horwitz B."/>
            <person name="Torres-Martinez S."/>
            <person name="Idnurm A."/>
            <person name="Herrera-Estrella A."/>
            <person name="Gabaldon T."/>
            <person name="Grigoriev I.V."/>
        </authorList>
    </citation>
    <scope>NUCLEOTIDE SEQUENCE [LARGE SCALE GENOMIC DNA]</scope>
    <source>
        <strain evidence="5">NRRL 1555(-)</strain>
    </source>
</reference>
<dbReference type="Pfam" id="PF02391">
    <property type="entry name" value="MoaE"/>
    <property type="match status" value="1"/>
</dbReference>
<dbReference type="PANTHER" id="PTHR23404">
    <property type="entry name" value="MOLYBDOPTERIN SYNTHASE RELATED"/>
    <property type="match status" value="1"/>
</dbReference>
<evidence type="ECO:0000313" key="4">
    <source>
        <dbReference type="EMBL" id="OAD71586.1"/>
    </source>
</evidence>
<evidence type="ECO:0000313" key="5">
    <source>
        <dbReference type="Proteomes" id="UP000077315"/>
    </source>
</evidence>
<protein>
    <recommendedName>
        <fullName evidence="6">MOCS2B</fullName>
    </recommendedName>
</protein>
<evidence type="ECO:0008006" key="6">
    <source>
        <dbReference type="Google" id="ProtNLM"/>
    </source>
</evidence>
<dbReference type="VEuPathDB" id="FungiDB:PHYBLDRAFT_24704"/>
<accession>A0A162PP36</accession>
<sequence>MSQYNKEYLVVTKDELPLVDTITKLVQDDSAGATTVFLGTTRDSFQGKRVLQLDYEAYELMSIKILKAIIQEARARWKIQHVAIYHRVGCVPVGQTSVIAAVSSTHRGDSINSTAYLIDELKDRCPIWKKEVYEDGSIWKGACEGSRSEKTQ</sequence>
<dbReference type="AlphaFoldDB" id="A0A162PP36"/>
<evidence type="ECO:0000256" key="1">
    <source>
        <dbReference type="ARBA" id="ARBA00022490"/>
    </source>
</evidence>
<keyword evidence="1" id="KW-0963">Cytoplasm</keyword>
<dbReference type="FunFam" id="3.90.1170.40:FF:000002">
    <property type="entry name" value="Molybdopterin synthase catalytic subunit"/>
    <property type="match status" value="1"/>
</dbReference>
<dbReference type="GeneID" id="29000758"/>
<dbReference type="InterPro" id="IPR036563">
    <property type="entry name" value="MoaE_sf"/>
</dbReference>
<dbReference type="InParanoid" id="A0A162PP36"/>
<dbReference type="STRING" id="763407.A0A162PP36"/>
<keyword evidence="5" id="KW-1185">Reference proteome</keyword>
<dbReference type="Gene3D" id="3.90.1170.40">
    <property type="entry name" value="Molybdopterin biosynthesis MoaE subunit"/>
    <property type="match status" value="1"/>
</dbReference>
<keyword evidence="3" id="KW-0501">Molybdenum cofactor biosynthesis</keyword>
<proteinExistence type="predicted"/>
<keyword evidence="2" id="KW-0808">Transferase</keyword>
<dbReference type="GO" id="GO:0016740">
    <property type="term" value="F:transferase activity"/>
    <property type="evidence" value="ECO:0007669"/>
    <property type="project" value="UniProtKB-KW"/>
</dbReference>
<dbReference type="InterPro" id="IPR003448">
    <property type="entry name" value="Mopterin_biosynth_MoaE"/>
</dbReference>
<dbReference type="RefSeq" id="XP_018289626.1">
    <property type="nucleotide sequence ID" value="XM_018439852.1"/>
</dbReference>
<dbReference type="CDD" id="cd00756">
    <property type="entry name" value="MoaE"/>
    <property type="match status" value="1"/>
</dbReference>
<dbReference type="Proteomes" id="UP000077315">
    <property type="component" value="Unassembled WGS sequence"/>
</dbReference>
<name>A0A162PP36_PHYB8</name>
<evidence type="ECO:0000256" key="2">
    <source>
        <dbReference type="ARBA" id="ARBA00022679"/>
    </source>
</evidence>
<gene>
    <name evidence="4" type="ORF">PHYBLDRAFT_24704</name>
</gene>
<evidence type="ECO:0000256" key="3">
    <source>
        <dbReference type="ARBA" id="ARBA00023150"/>
    </source>
</evidence>
<dbReference type="EMBL" id="KV440985">
    <property type="protein sequence ID" value="OAD71586.1"/>
    <property type="molecule type" value="Genomic_DNA"/>
</dbReference>
<organism evidence="4 5">
    <name type="scientific">Phycomyces blakesleeanus (strain ATCC 8743b / DSM 1359 / FGSC 10004 / NBRC 33097 / NRRL 1555)</name>
    <dbReference type="NCBI Taxonomy" id="763407"/>
    <lineage>
        <taxon>Eukaryota</taxon>
        <taxon>Fungi</taxon>
        <taxon>Fungi incertae sedis</taxon>
        <taxon>Mucoromycota</taxon>
        <taxon>Mucoromycotina</taxon>
        <taxon>Mucoromycetes</taxon>
        <taxon>Mucorales</taxon>
        <taxon>Phycomycetaceae</taxon>
        <taxon>Phycomyces</taxon>
    </lineage>
</organism>
<dbReference type="OrthoDB" id="5531344at2759"/>